<accession>X0U166</accession>
<gene>
    <name evidence="1" type="ORF">S01H1_14193</name>
</gene>
<protein>
    <submittedName>
        <fullName evidence="1">Uncharacterized protein</fullName>
    </submittedName>
</protein>
<evidence type="ECO:0000313" key="1">
    <source>
        <dbReference type="EMBL" id="GAF82190.1"/>
    </source>
</evidence>
<feature type="non-terminal residue" evidence="1">
    <location>
        <position position="395"/>
    </location>
</feature>
<reference evidence="1" key="1">
    <citation type="journal article" date="2014" name="Front. Microbiol.">
        <title>High frequency of phylogenetically diverse reductive dehalogenase-homologous genes in deep subseafloor sedimentary metagenomes.</title>
        <authorList>
            <person name="Kawai M."/>
            <person name="Futagami T."/>
            <person name="Toyoda A."/>
            <person name="Takaki Y."/>
            <person name="Nishi S."/>
            <person name="Hori S."/>
            <person name="Arai W."/>
            <person name="Tsubouchi T."/>
            <person name="Morono Y."/>
            <person name="Uchiyama I."/>
            <person name="Ito T."/>
            <person name="Fujiyama A."/>
            <person name="Inagaki F."/>
            <person name="Takami H."/>
        </authorList>
    </citation>
    <scope>NUCLEOTIDE SEQUENCE</scope>
    <source>
        <strain evidence="1">Expedition CK06-06</strain>
    </source>
</reference>
<proteinExistence type="predicted"/>
<name>X0U166_9ZZZZ</name>
<organism evidence="1">
    <name type="scientific">marine sediment metagenome</name>
    <dbReference type="NCBI Taxonomy" id="412755"/>
    <lineage>
        <taxon>unclassified sequences</taxon>
        <taxon>metagenomes</taxon>
        <taxon>ecological metagenomes</taxon>
    </lineage>
</organism>
<dbReference type="AlphaFoldDB" id="X0U166"/>
<dbReference type="EMBL" id="BARS01007370">
    <property type="protein sequence ID" value="GAF82190.1"/>
    <property type="molecule type" value="Genomic_DNA"/>
</dbReference>
<comment type="caution">
    <text evidence="1">The sequence shown here is derived from an EMBL/GenBank/DDBJ whole genome shotgun (WGS) entry which is preliminary data.</text>
</comment>
<sequence>MKEDGLGATDQSSYLALEVSLTNAELVGVPGLVFRASGEVLVNRTTLSDGTASTTAAERLDWYTASTTNDSNDLLPDFSAKLIKAISLSIDGSVWLDMFGFVVGGADLKITQADMSVNDDAITAFDASVMSVELTNLNLFVGAGAKLDDNANPTALVTGEAVGFSVSGTVKMALVKEDGLGATDQSSYLALEVSLAGAELVGIEGLVLKAEGSVLVNKATDAAGDAVTDRIDWATATDTGSLLPDPGFGTKLTSSIELNVSGAASMDVFGFVVGTATFEMTTGTADVDTKNTNIDTDGILSNASVMSLTLTNLNLFAGVGATLNENGTPLDQDDDKIDTSGAIGFSISDGTIKFASVRPASTDPDDLTAYTGVEISIEGAELVGIEGLVLKAEGS</sequence>